<dbReference type="Gene3D" id="1.10.10.10">
    <property type="entry name" value="Winged helix-like DNA-binding domain superfamily/Winged helix DNA-binding domain"/>
    <property type="match status" value="1"/>
</dbReference>
<dbReference type="KEGG" id="jre:109010870"/>
<keyword evidence="3" id="KW-0238">DNA-binding</keyword>
<evidence type="ECO:0000259" key="6">
    <source>
        <dbReference type="SMART" id="SM00415"/>
    </source>
</evidence>
<evidence type="ECO:0000256" key="4">
    <source>
        <dbReference type="ARBA" id="ARBA00023242"/>
    </source>
</evidence>
<dbReference type="GeneID" id="109010870"/>
<sequence>MADVNDARSSTTTTADTLPPFLRKLYTMVDEPGPDSVVSWSDGNNDFVVWNPYEFAAKLLSKHKNLASFIRQLNTYG</sequence>
<dbReference type="Proteomes" id="UP000235220">
    <property type="component" value="Chromosome 13"/>
</dbReference>
<keyword evidence="2" id="KW-0346">Stress response</keyword>
<dbReference type="PRINTS" id="PR00056">
    <property type="entry name" value="HSFDOMAIN"/>
</dbReference>
<dbReference type="InParanoid" id="A0A2I4GU01"/>
<dbReference type="GO" id="GO:0003700">
    <property type="term" value="F:DNA-binding transcription factor activity"/>
    <property type="evidence" value="ECO:0000318"/>
    <property type="project" value="GO_Central"/>
</dbReference>
<reference evidence="8" key="1">
    <citation type="submission" date="2025-08" db="UniProtKB">
        <authorList>
            <consortium name="RefSeq"/>
        </authorList>
    </citation>
    <scope>IDENTIFICATION</scope>
    <source>
        <tissue evidence="8">Leaves</tissue>
    </source>
</reference>
<dbReference type="SUPFAM" id="SSF46785">
    <property type="entry name" value="Winged helix' DNA-binding domain"/>
    <property type="match status" value="1"/>
</dbReference>
<comment type="subcellular location">
    <subcellularLocation>
        <location evidence="1">Nucleus</location>
    </subcellularLocation>
</comment>
<evidence type="ECO:0000256" key="2">
    <source>
        <dbReference type="ARBA" id="ARBA00023016"/>
    </source>
</evidence>
<dbReference type="GO" id="GO:0043565">
    <property type="term" value="F:sequence-specific DNA binding"/>
    <property type="evidence" value="ECO:0007669"/>
    <property type="project" value="InterPro"/>
</dbReference>
<evidence type="ECO:0000313" key="8">
    <source>
        <dbReference type="RefSeq" id="XP_018847363.1"/>
    </source>
</evidence>
<dbReference type="GO" id="GO:0034605">
    <property type="term" value="P:cellular response to heat"/>
    <property type="evidence" value="ECO:0000318"/>
    <property type="project" value="GO_Central"/>
</dbReference>
<dbReference type="InterPro" id="IPR036388">
    <property type="entry name" value="WH-like_DNA-bd_sf"/>
</dbReference>
<proteinExistence type="inferred from homology"/>
<dbReference type="STRING" id="51240.A0A2I4GU01"/>
<gene>
    <name evidence="8" type="primary">LOC109010870</name>
</gene>
<keyword evidence="7" id="KW-1185">Reference proteome</keyword>
<organism evidence="7 8">
    <name type="scientific">Juglans regia</name>
    <name type="common">English walnut</name>
    <dbReference type="NCBI Taxonomy" id="51240"/>
    <lineage>
        <taxon>Eukaryota</taxon>
        <taxon>Viridiplantae</taxon>
        <taxon>Streptophyta</taxon>
        <taxon>Embryophyta</taxon>
        <taxon>Tracheophyta</taxon>
        <taxon>Spermatophyta</taxon>
        <taxon>Magnoliopsida</taxon>
        <taxon>eudicotyledons</taxon>
        <taxon>Gunneridae</taxon>
        <taxon>Pentapetalae</taxon>
        <taxon>rosids</taxon>
        <taxon>fabids</taxon>
        <taxon>Fagales</taxon>
        <taxon>Juglandaceae</taxon>
        <taxon>Juglans</taxon>
    </lineage>
</organism>
<feature type="domain" description="HSF-type DNA-binding" evidence="6">
    <location>
        <begin position="17"/>
        <end position="77"/>
    </location>
</feature>
<dbReference type="SMART" id="SM00415">
    <property type="entry name" value="HSF"/>
    <property type="match status" value="1"/>
</dbReference>
<dbReference type="InterPro" id="IPR000232">
    <property type="entry name" value="HSF_DNA-bd"/>
</dbReference>
<dbReference type="PANTHER" id="PTHR10015">
    <property type="entry name" value="HEAT SHOCK TRANSCRIPTION FACTOR"/>
    <property type="match status" value="1"/>
</dbReference>
<protein>
    <submittedName>
        <fullName evidence="8">Heat stress transcription factor A-1e-like</fullName>
    </submittedName>
</protein>
<dbReference type="InterPro" id="IPR036390">
    <property type="entry name" value="WH_DNA-bd_sf"/>
</dbReference>
<dbReference type="GO" id="GO:0005634">
    <property type="term" value="C:nucleus"/>
    <property type="evidence" value="ECO:0000318"/>
    <property type="project" value="GO_Central"/>
</dbReference>
<dbReference type="RefSeq" id="XP_018847363.1">
    <property type="nucleotide sequence ID" value="XM_018991818.2"/>
</dbReference>
<evidence type="ECO:0000256" key="3">
    <source>
        <dbReference type="ARBA" id="ARBA00023125"/>
    </source>
</evidence>
<dbReference type="OrthoDB" id="1742280at2759"/>
<keyword evidence="4" id="KW-0539">Nucleus</keyword>
<evidence type="ECO:0000313" key="7">
    <source>
        <dbReference type="Proteomes" id="UP000235220"/>
    </source>
</evidence>
<dbReference type="Pfam" id="PF00447">
    <property type="entry name" value="HSF_DNA-bind"/>
    <property type="match status" value="1"/>
</dbReference>
<accession>A0A2I4GU01</accession>
<dbReference type="AlphaFoldDB" id="A0A2I4GU01"/>
<evidence type="ECO:0000256" key="5">
    <source>
        <dbReference type="RuleBase" id="RU004020"/>
    </source>
</evidence>
<evidence type="ECO:0000256" key="1">
    <source>
        <dbReference type="ARBA" id="ARBA00004123"/>
    </source>
</evidence>
<name>A0A2I4GU01_JUGRE</name>
<dbReference type="PANTHER" id="PTHR10015:SF436">
    <property type="entry name" value="HEAT STRESS TRANSCRIPTION FACTOR A-1D"/>
    <property type="match status" value="1"/>
</dbReference>
<comment type="similarity">
    <text evidence="5">Belongs to the HSF family.</text>
</comment>